<evidence type="ECO:0000313" key="7">
    <source>
        <dbReference type="EMBL" id="GHJ88881.1"/>
    </source>
</evidence>
<feature type="region of interest" description="Disordered" evidence="5">
    <location>
        <begin position="227"/>
        <end position="252"/>
    </location>
</feature>
<feature type="compositionally biased region" description="Basic and acidic residues" evidence="5">
    <location>
        <begin position="15"/>
        <end position="36"/>
    </location>
</feature>
<dbReference type="PANTHER" id="PTHR45709:SF3">
    <property type="entry name" value="GUANINE NUCLEOTIDE-BINDING PROTEIN-LIKE 1"/>
    <property type="match status" value="1"/>
</dbReference>
<evidence type="ECO:0000313" key="8">
    <source>
        <dbReference type="Proteomes" id="UP000620104"/>
    </source>
</evidence>
<proteinExistence type="predicted"/>
<gene>
    <name evidence="7" type="ORF">NliqN6_5283</name>
</gene>
<dbReference type="Pfam" id="PF01926">
    <property type="entry name" value="MMR_HSR1"/>
    <property type="match status" value="1"/>
</dbReference>
<dbReference type="EMBL" id="BLZA01000032">
    <property type="protein sequence ID" value="GHJ88881.1"/>
    <property type="molecule type" value="Genomic_DNA"/>
</dbReference>
<dbReference type="PRINTS" id="PR00326">
    <property type="entry name" value="GTP1OBG"/>
</dbReference>
<dbReference type="OrthoDB" id="61815at2759"/>
<dbReference type="AlphaFoldDB" id="A0A8H3TXT3"/>
<dbReference type="Proteomes" id="UP000620104">
    <property type="component" value="Unassembled WGS sequence"/>
</dbReference>
<name>A0A8H3TXT3_9TREE</name>
<evidence type="ECO:0000259" key="6">
    <source>
        <dbReference type="Pfam" id="PF01926"/>
    </source>
</evidence>
<feature type="compositionally biased region" description="Basic and acidic residues" evidence="5">
    <location>
        <begin position="233"/>
        <end position="247"/>
    </location>
</feature>
<dbReference type="GO" id="GO:0005525">
    <property type="term" value="F:GTP binding"/>
    <property type="evidence" value="ECO:0007669"/>
    <property type="project" value="UniProtKB-KW"/>
</dbReference>
<feature type="compositionally biased region" description="Acidic residues" evidence="5">
    <location>
        <begin position="664"/>
        <end position="680"/>
    </location>
</feature>
<dbReference type="InterPro" id="IPR027417">
    <property type="entry name" value="P-loop_NTPase"/>
</dbReference>
<feature type="region of interest" description="Disordered" evidence="5">
    <location>
        <begin position="657"/>
        <end position="723"/>
    </location>
</feature>
<evidence type="ECO:0000256" key="5">
    <source>
        <dbReference type="SAM" id="MobiDB-lite"/>
    </source>
</evidence>
<feature type="compositionally biased region" description="Basic residues" evidence="5">
    <location>
        <begin position="1"/>
        <end position="13"/>
    </location>
</feature>
<evidence type="ECO:0000256" key="2">
    <source>
        <dbReference type="ARBA" id="ARBA00023134"/>
    </source>
</evidence>
<feature type="region of interest" description="Disordered" evidence="5">
    <location>
        <begin position="1"/>
        <end position="43"/>
    </location>
</feature>
<dbReference type="SUPFAM" id="SSF52540">
    <property type="entry name" value="P-loop containing nucleoside triphosphate hydrolases"/>
    <property type="match status" value="1"/>
</dbReference>
<feature type="domain" description="G" evidence="6">
    <location>
        <begin position="419"/>
        <end position="480"/>
    </location>
</feature>
<keyword evidence="8" id="KW-1185">Reference proteome</keyword>
<dbReference type="PANTHER" id="PTHR45709">
    <property type="entry name" value="LARGE SUBUNIT GTPASE 1 HOMOLOG-RELATED"/>
    <property type="match status" value="1"/>
</dbReference>
<feature type="region of interest" description="Disordered" evidence="5">
    <location>
        <begin position="378"/>
        <end position="413"/>
    </location>
</feature>
<feature type="compositionally biased region" description="Acidic residues" evidence="5">
    <location>
        <begin position="705"/>
        <end position="723"/>
    </location>
</feature>
<sequence length="723" mass="81253">MPRRKPASAKQKKAAIQEHRAIKRGDYVESTKESGKTRGKPVIGRSTALGTVDWKARAKAKELQSSFVGLSKEYIEAANNRAFNDTLPRPLTRDAAIYKSPVQLEDDPALRKRVRELEGSLWCPNRPKWRHTMAKNELDRNEQLQFSRWLEGMDAIHEEYMALPTGDEEKDDTRSPSFFERNLSVWRQLWRVTEQSQIILVMVDVRCPPVHLPSSLRLYLRSLVTPPSRRSKARDEHPSNETADKYPRPTRGANAGRKRVILVLTKTDLVDEEATQGWKQWCREWWKGEEDAGAEENDIQVVSVRSYADQPVEDQRGRRRHIPEIPHTALDELLQALETAHTSLLQPPSPLLDQPEKLERWCKDCYAQVKPVVDWRAFQSSSPSRTEDVASDAGTNSEVEEESQPDDAAPEGKEAETLTVGLIGQPNCGKSSLLNALMGRSTVRASKTPGKASWTKHFQSIYWSKDVRIVDCPGLVLPSLTGVEMQVQAGILPISQVSSVASCIHHIARLLPLETALNLPPPARWQEERARQQAIQSRITTRRRDDEQDMEGTHVAYRKEDDSLHSLHGQWTAGDILQGWAEYRGYVTAKAGRPDTNRAGNEILRTVVEGRIPWRFLCQTSKDDADARNGDGRALGIWLPSQHASPVWNYSSAVHENSDHFEESGDEEEKVAGDAEDDETALTGSESEAADRPVLGVQSRFAALDLDEEDPSDDDEFADASAA</sequence>
<dbReference type="GO" id="GO:0003924">
    <property type="term" value="F:GTPase activity"/>
    <property type="evidence" value="ECO:0007669"/>
    <property type="project" value="InterPro"/>
</dbReference>
<organism evidence="7 8">
    <name type="scientific">Naganishia liquefaciens</name>
    <dbReference type="NCBI Taxonomy" id="104408"/>
    <lineage>
        <taxon>Eukaryota</taxon>
        <taxon>Fungi</taxon>
        <taxon>Dikarya</taxon>
        <taxon>Basidiomycota</taxon>
        <taxon>Agaricomycotina</taxon>
        <taxon>Tremellomycetes</taxon>
        <taxon>Filobasidiales</taxon>
        <taxon>Filobasidiaceae</taxon>
        <taxon>Naganishia</taxon>
    </lineage>
</organism>
<feature type="compositionally biased region" description="Acidic residues" evidence="5">
    <location>
        <begin position="398"/>
        <end position="409"/>
    </location>
</feature>
<accession>A0A8H3TXT3</accession>
<dbReference type="Gene3D" id="3.40.50.300">
    <property type="entry name" value="P-loop containing nucleotide triphosphate hydrolases"/>
    <property type="match status" value="1"/>
</dbReference>
<keyword evidence="1" id="KW-0547">Nucleotide-binding</keyword>
<comment type="caution">
    <text evidence="7">The sequence shown here is derived from an EMBL/GenBank/DDBJ whole genome shotgun (WGS) entry which is preliminary data.</text>
</comment>
<dbReference type="InterPro" id="IPR043358">
    <property type="entry name" value="GNL1-like"/>
</dbReference>
<evidence type="ECO:0000256" key="3">
    <source>
        <dbReference type="ARBA" id="ARBA00037770"/>
    </source>
</evidence>
<dbReference type="InterPro" id="IPR006073">
    <property type="entry name" value="GTP-bd"/>
</dbReference>
<evidence type="ECO:0000256" key="4">
    <source>
        <dbReference type="ARBA" id="ARBA00039902"/>
    </source>
</evidence>
<keyword evidence="2" id="KW-0342">GTP-binding</keyword>
<comment type="function">
    <text evidence="3">Possible regulatory or functional link with the histocompatibility cluster.</text>
</comment>
<evidence type="ECO:0000256" key="1">
    <source>
        <dbReference type="ARBA" id="ARBA00022741"/>
    </source>
</evidence>
<reference evidence="7" key="1">
    <citation type="submission" date="2020-07" db="EMBL/GenBank/DDBJ databases">
        <title>Draft Genome Sequence of a Deep-Sea Yeast, Naganishia (Cryptococcus) liquefaciens strain N6.</title>
        <authorList>
            <person name="Han Y.W."/>
            <person name="Kajitani R."/>
            <person name="Morimoto H."/>
            <person name="Parhat M."/>
            <person name="Tsubouchi H."/>
            <person name="Bakenova O."/>
            <person name="Ogata M."/>
            <person name="Argunhan B."/>
            <person name="Aoki R."/>
            <person name="Kajiwara S."/>
            <person name="Itoh T."/>
            <person name="Iwasaki H."/>
        </authorList>
    </citation>
    <scope>NUCLEOTIDE SEQUENCE</scope>
    <source>
        <strain evidence="7">N6</strain>
    </source>
</reference>
<protein>
    <recommendedName>
        <fullName evidence="4">Guanine nucleotide-binding protein-like 1</fullName>
    </recommendedName>
</protein>